<evidence type="ECO:0000256" key="2">
    <source>
        <dbReference type="ARBA" id="ARBA00022723"/>
    </source>
</evidence>
<name>A0A7C9W324_9PSEU</name>
<comment type="caution">
    <text evidence="6">The sequence shown here is derived from an EMBL/GenBank/DDBJ whole genome shotgun (WGS) entry which is preliminary data.</text>
</comment>
<organism evidence="6 7">
    <name type="scientific">Lentzea alba</name>
    <dbReference type="NCBI Taxonomy" id="2714351"/>
    <lineage>
        <taxon>Bacteria</taxon>
        <taxon>Bacillati</taxon>
        <taxon>Actinomycetota</taxon>
        <taxon>Actinomycetes</taxon>
        <taxon>Pseudonocardiales</taxon>
        <taxon>Pseudonocardiaceae</taxon>
        <taxon>Lentzea</taxon>
    </lineage>
</organism>
<dbReference type="GO" id="GO:0016705">
    <property type="term" value="F:oxidoreductase activity, acting on paired donors, with incorporation or reduction of molecular oxygen"/>
    <property type="evidence" value="ECO:0007669"/>
    <property type="project" value="UniProtKB-ARBA"/>
</dbReference>
<evidence type="ECO:0000313" key="6">
    <source>
        <dbReference type="EMBL" id="NGY62440.1"/>
    </source>
</evidence>
<gene>
    <name evidence="6" type="ORF">G7043_26295</name>
</gene>
<sequence length="77" mass="8138">MPEPTIRPVGRDTVLVTVDGIRTLIAAACPHRGGRLRFGRIDAGRITCPLHHASFDLTTGDQVGGPPCGPLRVTPIS</sequence>
<evidence type="ECO:0000256" key="1">
    <source>
        <dbReference type="ARBA" id="ARBA00022714"/>
    </source>
</evidence>
<accession>A0A7C9W324</accession>
<feature type="domain" description="Rieske" evidence="5">
    <location>
        <begin position="1"/>
        <end position="77"/>
    </location>
</feature>
<proteinExistence type="predicted"/>
<dbReference type="Pfam" id="PF00355">
    <property type="entry name" value="Rieske"/>
    <property type="match status" value="1"/>
</dbReference>
<dbReference type="GO" id="GO:0046872">
    <property type="term" value="F:metal ion binding"/>
    <property type="evidence" value="ECO:0007669"/>
    <property type="project" value="UniProtKB-KW"/>
</dbReference>
<dbReference type="GO" id="GO:0051537">
    <property type="term" value="F:2 iron, 2 sulfur cluster binding"/>
    <property type="evidence" value="ECO:0007669"/>
    <property type="project" value="UniProtKB-KW"/>
</dbReference>
<evidence type="ECO:0000256" key="4">
    <source>
        <dbReference type="ARBA" id="ARBA00023014"/>
    </source>
</evidence>
<dbReference type="Gene3D" id="2.102.10.10">
    <property type="entry name" value="Rieske [2Fe-2S] iron-sulphur domain"/>
    <property type="match status" value="1"/>
</dbReference>
<dbReference type="InterPro" id="IPR017941">
    <property type="entry name" value="Rieske_2Fe-2S"/>
</dbReference>
<dbReference type="GO" id="GO:0004497">
    <property type="term" value="F:monooxygenase activity"/>
    <property type="evidence" value="ECO:0007669"/>
    <property type="project" value="UniProtKB-ARBA"/>
</dbReference>
<dbReference type="PROSITE" id="PS51296">
    <property type="entry name" value="RIESKE"/>
    <property type="match status" value="1"/>
</dbReference>
<evidence type="ECO:0000313" key="7">
    <source>
        <dbReference type="Proteomes" id="UP000481360"/>
    </source>
</evidence>
<keyword evidence="2" id="KW-0479">Metal-binding</keyword>
<keyword evidence="1" id="KW-0001">2Fe-2S</keyword>
<dbReference type="SUPFAM" id="SSF50022">
    <property type="entry name" value="ISP domain"/>
    <property type="match status" value="1"/>
</dbReference>
<keyword evidence="4" id="KW-0411">Iron-sulfur</keyword>
<keyword evidence="7" id="KW-1185">Reference proteome</keyword>
<keyword evidence="3" id="KW-0408">Iron</keyword>
<dbReference type="AlphaFoldDB" id="A0A7C9W324"/>
<dbReference type="Proteomes" id="UP000481360">
    <property type="component" value="Unassembled WGS sequence"/>
</dbReference>
<dbReference type="RefSeq" id="WP_166049889.1">
    <property type="nucleotide sequence ID" value="NZ_JAAMPJ010000007.1"/>
</dbReference>
<protein>
    <submittedName>
        <fullName evidence="6">Rieske (2Fe-2S) protein</fullName>
    </submittedName>
</protein>
<evidence type="ECO:0000259" key="5">
    <source>
        <dbReference type="PROSITE" id="PS51296"/>
    </source>
</evidence>
<dbReference type="EMBL" id="JAAMPJ010000007">
    <property type="protein sequence ID" value="NGY62440.1"/>
    <property type="molecule type" value="Genomic_DNA"/>
</dbReference>
<dbReference type="InterPro" id="IPR036922">
    <property type="entry name" value="Rieske_2Fe-2S_sf"/>
</dbReference>
<evidence type="ECO:0000256" key="3">
    <source>
        <dbReference type="ARBA" id="ARBA00023004"/>
    </source>
</evidence>
<reference evidence="6 7" key="1">
    <citation type="submission" date="2020-03" db="EMBL/GenBank/DDBJ databases">
        <title>Isolation and identification of active actinomycetes.</title>
        <authorList>
            <person name="Sun X."/>
        </authorList>
    </citation>
    <scope>NUCLEOTIDE SEQUENCE [LARGE SCALE GENOMIC DNA]</scope>
    <source>
        <strain evidence="6 7">NEAU-D13</strain>
    </source>
</reference>
<dbReference type="CDD" id="cd03467">
    <property type="entry name" value="Rieske"/>
    <property type="match status" value="1"/>
</dbReference>